<dbReference type="InterPro" id="IPR001387">
    <property type="entry name" value="Cro/C1-type_HTH"/>
</dbReference>
<dbReference type="Gene3D" id="3.40.50.2300">
    <property type="match status" value="2"/>
</dbReference>
<evidence type="ECO:0000259" key="5">
    <source>
        <dbReference type="PROSITE" id="PS50932"/>
    </source>
</evidence>
<dbReference type="GO" id="GO:0003700">
    <property type="term" value="F:DNA-binding transcription factor activity"/>
    <property type="evidence" value="ECO:0007669"/>
    <property type="project" value="TreeGrafter"/>
</dbReference>
<dbReference type="GO" id="GO:0000976">
    <property type="term" value="F:transcription cis-regulatory region binding"/>
    <property type="evidence" value="ECO:0007669"/>
    <property type="project" value="TreeGrafter"/>
</dbReference>
<keyword evidence="4" id="KW-0804">Transcription</keyword>
<keyword evidence="1" id="KW-0678">Repressor</keyword>
<dbReference type="PROSITE" id="PS50932">
    <property type="entry name" value="HTH_LACI_2"/>
    <property type="match status" value="1"/>
</dbReference>
<proteinExistence type="predicted"/>
<evidence type="ECO:0000259" key="6">
    <source>
        <dbReference type="PROSITE" id="PS50937"/>
    </source>
</evidence>
<evidence type="ECO:0000313" key="8">
    <source>
        <dbReference type="EMBL" id="OAP92940.1"/>
    </source>
</evidence>
<keyword evidence="3" id="KW-0238">DNA-binding</keyword>
<evidence type="ECO:0000256" key="2">
    <source>
        <dbReference type="ARBA" id="ARBA00023015"/>
    </source>
</evidence>
<accession>A0A179BNR4</accession>
<reference evidence="8" key="1">
    <citation type="submission" date="2016-04" db="EMBL/GenBank/DDBJ databases">
        <title>Fast-growing isolate from the root nodules of Vavilovia formosa.</title>
        <authorList>
            <person name="Kimeklis A."/>
            <person name="Safronova V."/>
            <person name="Belimov A."/>
            <person name="Andronov E."/>
        </authorList>
    </citation>
    <scope>NUCLEOTIDE SEQUENCE [LARGE SCALE GENOMIC DNA]</scope>
    <source>
        <strain evidence="8">Vaf-46</strain>
    </source>
</reference>
<sequence>MTTISEVAKAAGVSVSTVSHVLNKTRYVSPEKVKLVIESVEAIGYIPNTVARSLKLSSTGTVGLAISAISNPYFSDIICAIEAECSKRGLIAFLCDTQDDPVRELELIKHLHQRRVDGIILAPSGDPKKALDYLIRSDLPCVLVDRLSDNRFDQVGTDNVAAIRTLVDHLVALHHRRVGIILGQPGFATTMERAKAFRAAMTEKGIEVEDNLISDGNRSTADATASTHRLLGLKEPPTAILASNNLAMIGAMRAIRERKLRVPADISVLGIDDFEWADYFEPRLTLMAQPCDEIGRKAADLLIERIGNKRRPHETIRLSPVLRVRESCGEAA</sequence>
<protein>
    <submittedName>
        <fullName evidence="8">LacI family transcriptional regulator</fullName>
    </submittedName>
</protein>
<dbReference type="InterPro" id="IPR028082">
    <property type="entry name" value="Peripla_BP_I"/>
</dbReference>
<dbReference type="PROSITE" id="PS00356">
    <property type="entry name" value="HTH_LACI_1"/>
    <property type="match status" value="1"/>
</dbReference>
<dbReference type="Pfam" id="PF00356">
    <property type="entry name" value="LacI"/>
    <property type="match status" value="1"/>
</dbReference>
<dbReference type="SMART" id="SM00354">
    <property type="entry name" value="HTH_LACI"/>
    <property type="match status" value="1"/>
</dbReference>
<evidence type="ECO:0000256" key="1">
    <source>
        <dbReference type="ARBA" id="ARBA00022491"/>
    </source>
</evidence>
<dbReference type="InterPro" id="IPR000843">
    <property type="entry name" value="HTH_LacI"/>
</dbReference>
<dbReference type="Pfam" id="PF13377">
    <property type="entry name" value="Peripla_BP_3"/>
    <property type="match status" value="1"/>
</dbReference>
<feature type="domain" description="HTH cro/C1-type" evidence="7">
    <location>
        <begin position="3"/>
        <end position="46"/>
    </location>
</feature>
<dbReference type="EMBL" id="LWBS01000305">
    <property type="protein sequence ID" value="OAP92940.1"/>
    <property type="molecule type" value="Genomic_DNA"/>
</dbReference>
<dbReference type="PANTHER" id="PTHR30146:SF148">
    <property type="entry name" value="HTH-TYPE TRANSCRIPTIONAL REPRESSOR PURR-RELATED"/>
    <property type="match status" value="1"/>
</dbReference>
<organism evidence="8">
    <name type="scientific">Rhizobium leguminosarum</name>
    <dbReference type="NCBI Taxonomy" id="384"/>
    <lineage>
        <taxon>Bacteria</taxon>
        <taxon>Pseudomonadati</taxon>
        <taxon>Pseudomonadota</taxon>
        <taxon>Alphaproteobacteria</taxon>
        <taxon>Hyphomicrobiales</taxon>
        <taxon>Rhizobiaceae</taxon>
        <taxon>Rhizobium/Agrobacterium group</taxon>
        <taxon>Rhizobium</taxon>
    </lineage>
</organism>
<comment type="caution">
    <text evidence="8">The sequence shown here is derived from an EMBL/GenBank/DDBJ whole genome shotgun (WGS) entry which is preliminary data.</text>
</comment>
<keyword evidence="2" id="KW-0805">Transcription regulation</keyword>
<dbReference type="SUPFAM" id="SSF53822">
    <property type="entry name" value="Periplasmic binding protein-like I"/>
    <property type="match status" value="1"/>
</dbReference>
<evidence type="ECO:0000259" key="7">
    <source>
        <dbReference type="PROSITE" id="PS50943"/>
    </source>
</evidence>
<dbReference type="Gene3D" id="1.10.260.40">
    <property type="entry name" value="lambda repressor-like DNA-binding domains"/>
    <property type="match status" value="1"/>
</dbReference>
<gene>
    <name evidence="8" type="ORF">A4U53_25615</name>
</gene>
<dbReference type="InterPro" id="IPR010982">
    <property type="entry name" value="Lambda_DNA-bd_dom_sf"/>
</dbReference>
<feature type="domain" description="HTH lacI-type" evidence="5">
    <location>
        <begin position="2"/>
        <end position="56"/>
    </location>
</feature>
<evidence type="ECO:0000256" key="3">
    <source>
        <dbReference type="ARBA" id="ARBA00023125"/>
    </source>
</evidence>
<dbReference type="SUPFAM" id="SSF47413">
    <property type="entry name" value="lambda repressor-like DNA-binding domains"/>
    <property type="match status" value="1"/>
</dbReference>
<dbReference type="InterPro" id="IPR000551">
    <property type="entry name" value="MerR-type_HTH_dom"/>
</dbReference>
<dbReference type="eggNOG" id="COG1609">
    <property type="taxonomic scope" value="Bacteria"/>
</dbReference>
<dbReference type="PRINTS" id="PR00036">
    <property type="entry name" value="HTHLACI"/>
</dbReference>
<dbReference type="PROSITE" id="PS50937">
    <property type="entry name" value="HTH_MERR_2"/>
    <property type="match status" value="1"/>
</dbReference>
<dbReference type="AlphaFoldDB" id="A0A179BNR4"/>
<feature type="domain" description="HTH merR-type" evidence="6">
    <location>
        <begin position="1"/>
        <end position="18"/>
    </location>
</feature>
<name>A0A179BNR4_RHILE</name>
<dbReference type="PROSITE" id="PS50943">
    <property type="entry name" value="HTH_CROC1"/>
    <property type="match status" value="1"/>
</dbReference>
<dbReference type="PANTHER" id="PTHR30146">
    <property type="entry name" value="LACI-RELATED TRANSCRIPTIONAL REPRESSOR"/>
    <property type="match status" value="1"/>
</dbReference>
<dbReference type="CDD" id="cd01392">
    <property type="entry name" value="HTH_LacI"/>
    <property type="match status" value="1"/>
</dbReference>
<dbReference type="InterPro" id="IPR046335">
    <property type="entry name" value="LacI/GalR-like_sensor"/>
</dbReference>
<evidence type="ECO:0000256" key="4">
    <source>
        <dbReference type="ARBA" id="ARBA00023163"/>
    </source>
</evidence>
<dbReference type="CDD" id="cd06267">
    <property type="entry name" value="PBP1_LacI_sugar_binding-like"/>
    <property type="match status" value="1"/>
</dbReference>